<dbReference type="RefSeq" id="WP_229778778.1">
    <property type="nucleotide sequence ID" value="NZ_BJNQ01000001.1"/>
</dbReference>
<evidence type="ECO:0000256" key="4">
    <source>
        <dbReference type="ARBA" id="ARBA00022737"/>
    </source>
</evidence>
<keyword evidence="2" id="KW-0723">Serine/threonine-protein kinase</keyword>
<dbReference type="PANTHER" id="PTHR43289:SF6">
    <property type="entry name" value="SERINE_THREONINE-PROTEIN KINASE NEKL-3"/>
    <property type="match status" value="1"/>
</dbReference>
<comment type="caution">
    <text evidence="13">The sequence shown here is derived from an EMBL/GenBank/DDBJ whole genome shotgun (WGS) entry which is preliminary data.</text>
</comment>
<comment type="catalytic activity">
    <reaction evidence="9">
        <text>L-seryl-[protein] + ATP = O-phospho-L-seryl-[protein] + ADP + H(+)</text>
        <dbReference type="Rhea" id="RHEA:17989"/>
        <dbReference type="Rhea" id="RHEA-COMP:9863"/>
        <dbReference type="Rhea" id="RHEA-COMP:11604"/>
        <dbReference type="ChEBI" id="CHEBI:15378"/>
        <dbReference type="ChEBI" id="CHEBI:29999"/>
        <dbReference type="ChEBI" id="CHEBI:30616"/>
        <dbReference type="ChEBI" id="CHEBI:83421"/>
        <dbReference type="ChEBI" id="CHEBI:456216"/>
        <dbReference type="EC" id="2.7.11.1"/>
    </reaction>
</comment>
<evidence type="ECO:0000256" key="9">
    <source>
        <dbReference type="ARBA" id="ARBA00048679"/>
    </source>
</evidence>
<evidence type="ECO:0000256" key="10">
    <source>
        <dbReference type="SAM" id="MobiDB-lite"/>
    </source>
</evidence>
<dbReference type="CDD" id="cd06577">
    <property type="entry name" value="PASTA_pknB"/>
    <property type="match status" value="1"/>
</dbReference>
<evidence type="ECO:0000259" key="12">
    <source>
        <dbReference type="PROSITE" id="PS50011"/>
    </source>
</evidence>
<evidence type="ECO:0000256" key="11">
    <source>
        <dbReference type="SAM" id="Phobius"/>
    </source>
</evidence>
<comment type="catalytic activity">
    <reaction evidence="8">
        <text>L-threonyl-[protein] + ATP = O-phospho-L-threonyl-[protein] + ADP + H(+)</text>
        <dbReference type="Rhea" id="RHEA:46608"/>
        <dbReference type="Rhea" id="RHEA-COMP:11060"/>
        <dbReference type="Rhea" id="RHEA-COMP:11605"/>
        <dbReference type="ChEBI" id="CHEBI:15378"/>
        <dbReference type="ChEBI" id="CHEBI:30013"/>
        <dbReference type="ChEBI" id="CHEBI:30616"/>
        <dbReference type="ChEBI" id="CHEBI:61977"/>
        <dbReference type="ChEBI" id="CHEBI:456216"/>
        <dbReference type="EC" id="2.7.11.1"/>
    </reaction>
</comment>
<feature type="region of interest" description="Disordered" evidence="10">
    <location>
        <begin position="363"/>
        <end position="389"/>
    </location>
</feature>
<dbReference type="EMBL" id="BJNQ01000001">
    <property type="protein sequence ID" value="GEC73980.1"/>
    <property type="molecule type" value="Genomic_DNA"/>
</dbReference>
<dbReference type="PROSITE" id="PS50011">
    <property type="entry name" value="PROTEIN_KINASE_DOM"/>
    <property type="match status" value="1"/>
</dbReference>
<dbReference type="FunFam" id="3.30.200.20:FF:000035">
    <property type="entry name" value="Serine/threonine protein kinase Stk1"/>
    <property type="match status" value="1"/>
</dbReference>
<keyword evidence="7" id="KW-0067">ATP-binding</keyword>
<feature type="transmembrane region" description="Helical" evidence="11">
    <location>
        <begin position="337"/>
        <end position="358"/>
    </location>
</feature>
<dbReference type="Gene3D" id="3.30.200.20">
    <property type="entry name" value="Phosphorylase Kinase, domain 1"/>
    <property type="match status" value="1"/>
</dbReference>
<dbReference type="InterPro" id="IPR000719">
    <property type="entry name" value="Prot_kinase_dom"/>
</dbReference>
<reference evidence="13 14" key="1">
    <citation type="submission" date="2019-06" db="EMBL/GenBank/DDBJ databases">
        <title>Whole genome shotgun sequence of Microbacterium liquefaciens NBRC 15037.</title>
        <authorList>
            <person name="Hosoyama A."/>
            <person name="Uohara A."/>
            <person name="Ohji S."/>
            <person name="Ichikawa N."/>
        </authorList>
    </citation>
    <scope>NUCLEOTIDE SEQUENCE [LARGE SCALE GENOMIC DNA]</scope>
    <source>
        <strain evidence="13 14">NBRC 15037</strain>
    </source>
</reference>
<dbReference type="GO" id="GO:0005524">
    <property type="term" value="F:ATP binding"/>
    <property type="evidence" value="ECO:0007669"/>
    <property type="project" value="UniProtKB-KW"/>
</dbReference>
<dbReference type="EC" id="2.7.11.1" evidence="1"/>
<feature type="domain" description="Protein kinase" evidence="12">
    <location>
        <begin position="13"/>
        <end position="269"/>
    </location>
</feature>
<evidence type="ECO:0000256" key="7">
    <source>
        <dbReference type="ARBA" id="ARBA00022840"/>
    </source>
</evidence>
<dbReference type="FunFam" id="1.10.510.10:FF:000021">
    <property type="entry name" value="Serine/threonine protein kinase"/>
    <property type="match status" value="1"/>
</dbReference>
<dbReference type="InterPro" id="IPR011009">
    <property type="entry name" value="Kinase-like_dom_sf"/>
</dbReference>
<accession>A0A4Y4B424</accession>
<dbReference type="PANTHER" id="PTHR43289">
    <property type="entry name" value="MITOGEN-ACTIVATED PROTEIN KINASE KINASE KINASE 20-RELATED"/>
    <property type="match status" value="1"/>
</dbReference>
<keyword evidence="11" id="KW-1133">Transmembrane helix</keyword>
<evidence type="ECO:0000256" key="3">
    <source>
        <dbReference type="ARBA" id="ARBA00022679"/>
    </source>
</evidence>
<dbReference type="CDD" id="cd14014">
    <property type="entry name" value="STKc_PknB_like"/>
    <property type="match status" value="1"/>
</dbReference>
<dbReference type="AlphaFoldDB" id="A0A4Y4B424"/>
<evidence type="ECO:0000256" key="6">
    <source>
        <dbReference type="ARBA" id="ARBA00022777"/>
    </source>
</evidence>
<feature type="region of interest" description="Disordered" evidence="10">
    <location>
        <begin position="303"/>
        <end position="331"/>
    </location>
</feature>
<keyword evidence="11" id="KW-0472">Membrane</keyword>
<dbReference type="GO" id="GO:0045717">
    <property type="term" value="P:negative regulation of fatty acid biosynthetic process"/>
    <property type="evidence" value="ECO:0007669"/>
    <property type="project" value="UniProtKB-ARBA"/>
</dbReference>
<dbReference type="Proteomes" id="UP000317410">
    <property type="component" value="Unassembled WGS sequence"/>
</dbReference>
<name>A0A4Y4B424_MICMQ</name>
<dbReference type="Pfam" id="PF00069">
    <property type="entry name" value="Pkinase"/>
    <property type="match status" value="1"/>
</dbReference>
<keyword evidence="6" id="KW-0418">Kinase</keyword>
<dbReference type="InterPro" id="IPR005543">
    <property type="entry name" value="PASTA_dom"/>
</dbReference>
<dbReference type="PROSITE" id="PS00108">
    <property type="entry name" value="PROTEIN_KINASE_ST"/>
    <property type="match status" value="1"/>
</dbReference>
<protein>
    <recommendedName>
        <fullName evidence="1">non-specific serine/threonine protein kinase</fullName>
        <ecNumber evidence="1">2.7.11.1</ecNumber>
    </recommendedName>
</protein>
<evidence type="ECO:0000313" key="14">
    <source>
        <dbReference type="Proteomes" id="UP000317410"/>
    </source>
</evidence>
<keyword evidence="5" id="KW-0547">Nucleotide-binding</keyword>
<dbReference type="Gene3D" id="3.30.10.20">
    <property type="match status" value="1"/>
</dbReference>
<organism evidence="13 14">
    <name type="scientific">Microbacterium maritypicum</name>
    <name type="common">Microbacterium liquefaciens</name>
    <dbReference type="NCBI Taxonomy" id="33918"/>
    <lineage>
        <taxon>Bacteria</taxon>
        <taxon>Bacillati</taxon>
        <taxon>Actinomycetota</taxon>
        <taxon>Actinomycetes</taxon>
        <taxon>Micrococcales</taxon>
        <taxon>Microbacteriaceae</taxon>
        <taxon>Microbacterium</taxon>
    </lineage>
</organism>
<keyword evidence="11" id="KW-0812">Transmembrane</keyword>
<evidence type="ECO:0000256" key="5">
    <source>
        <dbReference type="ARBA" id="ARBA00022741"/>
    </source>
</evidence>
<dbReference type="Gene3D" id="1.10.510.10">
    <property type="entry name" value="Transferase(Phosphotransferase) domain 1"/>
    <property type="match status" value="1"/>
</dbReference>
<gene>
    <name evidence="13" type="ORF">MLI01_01250</name>
</gene>
<dbReference type="SUPFAM" id="SSF56112">
    <property type="entry name" value="Protein kinase-like (PK-like)"/>
    <property type="match status" value="1"/>
</dbReference>
<evidence type="ECO:0000313" key="13">
    <source>
        <dbReference type="EMBL" id="GEC73980.1"/>
    </source>
</evidence>
<keyword evidence="3" id="KW-0808">Transferase</keyword>
<keyword evidence="4" id="KW-0677">Repeat</keyword>
<evidence type="ECO:0000256" key="2">
    <source>
        <dbReference type="ARBA" id="ARBA00022527"/>
    </source>
</evidence>
<dbReference type="GO" id="GO:0004674">
    <property type="term" value="F:protein serine/threonine kinase activity"/>
    <property type="evidence" value="ECO:0007669"/>
    <property type="project" value="UniProtKB-KW"/>
</dbReference>
<proteinExistence type="predicted"/>
<feature type="compositionally biased region" description="Low complexity" evidence="10">
    <location>
        <begin position="369"/>
        <end position="380"/>
    </location>
</feature>
<evidence type="ECO:0000256" key="1">
    <source>
        <dbReference type="ARBA" id="ARBA00012513"/>
    </source>
</evidence>
<dbReference type="SMART" id="SM00220">
    <property type="entry name" value="S_TKc"/>
    <property type="match status" value="1"/>
</dbReference>
<sequence length="578" mass="59685">MRPTQGVSFGGRYELQSRIAIGGMGEVWEATDHVIGRTVAIKILKDEYMGDPGFLERFRAEARHAALVNHEGIASVFDYGEENGSAYLVMELVPGEALSTVLERDGALSADKTLDIVAQTASALQAAHAAGLVHRDIKPGNLLITPDGRVKITDFGIARIADQVPLTATGQVMGTVQYLSPEQASGHPASPATDTYSLGIVAYECLAGKRPFTGESQVAIAMAQINEQPPPLPPTVPIPVQNLVMAMIAKKPSDRPSSSATVARAAQALRRGDLNSAAIAVPAIATGGIAGGDDATRLLNASGDDGTTRILPTTAQLPTEDAAEEEKKKKKRSPWTWPLIALIALLVIVLGGTVWAMLANQGNGDDKPSASPSASASRTPTPTPTPTPEVTRVDVTALNLNGKDCGAATATLTEAGFNSEITCVDGDPAPTDAEVGTVYRVVPSGNVETTQPITLTVYAARAGLPTPNDAPTITGDPVAGSTVTISWGTGFTCPSGTTLSGYVVSVQNGSFVSGGPNFQPTQRNTQVKIADAEGQQLIVTYQGMCSGGDQRTSAASPPLSVTITAAANPGDGDTGTDG</sequence>
<dbReference type="InterPro" id="IPR008271">
    <property type="entry name" value="Ser/Thr_kinase_AS"/>
</dbReference>
<evidence type="ECO:0000256" key="8">
    <source>
        <dbReference type="ARBA" id="ARBA00047899"/>
    </source>
</evidence>